<keyword evidence="1" id="KW-0732">Signal</keyword>
<reference evidence="2 3" key="1">
    <citation type="submission" date="2022-06" db="EMBL/GenBank/DDBJ databases">
        <title>New Species of the Genus Actinoplanes, ActinopZanes ferrugineus.</title>
        <authorList>
            <person name="Ding P."/>
        </authorList>
    </citation>
    <scope>NUCLEOTIDE SEQUENCE [LARGE SCALE GENOMIC DNA]</scope>
    <source>
        <strain evidence="2 3">TRM88003</strain>
    </source>
</reference>
<protein>
    <recommendedName>
        <fullName evidence="4">Lipoprotein</fullName>
    </recommendedName>
</protein>
<dbReference type="PROSITE" id="PS51257">
    <property type="entry name" value="PROKAR_LIPOPROTEIN"/>
    <property type="match status" value="1"/>
</dbReference>
<evidence type="ECO:0000256" key="1">
    <source>
        <dbReference type="SAM" id="SignalP"/>
    </source>
</evidence>
<dbReference type="EMBL" id="JAMYJR010000027">
    <property type="protein sequence ID" value="MCO8273878.1"/>
    <property type="molecule type" value="Genomic_DNA"/>
</dbReference>
<name>A0ABT1DSR0_9ACTN</name>
<sequence>MSHRTRSALLTVALVLALAGCAGGAGEKEAPPVATLRSAAAPASGQPAGGERPVYPMDATPDQVEAMAKPWADCLRKKGVKKPGEALGLLQKGGTAEDLKLIGSQGDADAWKACEAKQPESFEQHQLRTSPTEFKDNQREWYRCAQAAGYKLTAPDPVTGQFGITEVGPNGDFGSEKMQECRRQAFAD</sequence>
<proteinExistence type="predicted"/>
<keyword evidence="3" id="KW-1185">Reference proteome</keyword>
<gene>
    <name evidence="2" type="ORF">M1L60_25095</name>
</gene>
<feature type="signal peptide" evidence="1">
    <location>
        <begin position="1"/>
        <end position="24"/>
    </location>
</feature>
<feature type="chain" id="PRO_5045130786" description="Lipoprotein" evidence="1">
    <location>
        <begin position="25"/>
        <end position="188"/>
    </location>
</feature>
<accession>A0ABT1DSR0</accession>
<organism evidence="2 3">
    <name type="scientific">Paractinoplanes aksuensis</name>
    <dbReference type="NCBI Taxonomy" id="2939490"/>
    <lineage>
        <taxon>Bacteria</taxon>
        <taxon>Bacillati</taxon>
        <taxon>Actinomycetota</taxon>
        <taxon>Actinomycetes</taxon>
        <taxon>Micromonosporales</taxon>
        <taxon>Micromonosporaceae</taxon>
        <taxon>Paractinoplanes</taxon>
    </lineage>
</organism>
<evidence type="ECO:0000313" key="2">
    <source>
        <dbReference type="EMBL" id="MCO8273878.1"/>
    </source>
</evidence>
<dbReference type="RefSeq" id="WP_253239955.1">
    <property type="nucleotide sequence ID" value="NZ_JAMYJR010000027.1"/>
</dbReference>
<comment type="caution">
    <text evidence="2">The sequence shown here is derived from an EMBL/GenBank/DDBJ whole genome shotgun (WGS) entry which is preliminary data.</text>
</comment>
<evidence type="ECO:0000313" key="3">
    <source>
        <dbReference type="Proteomes" id="UP001523369"/>
    </source>
</evidence>
<dbReference type="Proteomes" id="UP001523369">
    <property type="component" value="Unassembled WGS sequence"/>
</dbReference>
<evidence type="ECO:0008006" key="4">
    <source>
        <dbReference type="Google" id="ProtNLM"/>
    </source>
</evidence>